<feature type="transmembrane region" description="Helical" evidence="1">
    <location>
        <begin position="327"/>
        <end position="350"/>
    </location>
</feature>
<keyword evidence="1" id="KW-0812">Transmembrane</keyword>
<reference evidence="2" key="1">
    <citation type="submission" date="2019-04" db="EMBL/GenBank/DDBJ databases">
        <title>Friends and foes A comparative genomics studyof 23 Aspergillus species from section Flavi.</title>
        <authorList>
            <consortium name="DOE Joint Genome Institute"/>
            <person name="Kjaerbolling I."/>
            <person name="Vesth T."/>
            <person name="Frisvad J.C."/>
            <person name="Nybo J.L."/>
            <person name="Theobald S."/>
            <person name="Kildgaard S."/>
            <person name="Isbrandt T."/>
            <person name="Kuo A."/>
            <person name="Sato A."/>
            <person name="Lyhne E.K."/>
            <person name="Kogle M.E."/>
            <person name="Wiebenga A."/>
            <person name="Kun R.S."/>
            <person name="Lubbers R.J."/>
            <person name="Makela M.R."/>
            <person name="Barry K."/>
            <person name="Chovatia M."/>
            <person name="Clum A."/>
            <person name="Daum C."/>
            <person name="Haridas S."/>
            <person name="He G."/>
            <person name="LaButti K."/>
            <person name="Lipzen A."/>
            <person name="Mondo S."/>
            <person name="Riley R."/>
            <person name="Salamov A."/>
            <person name="Simmons B.A."/>
            <person name="Magnuson J.K."/>
            <person name="Henrissat B."/>
            <person name="Mortensen U.H."/>
            <person name="Larsen T.O."/>
            <person name="Devries R.P."/>
            <person name="Grigoriev I.V."/>
            <person name="Machida M."/>
            <person name="Baker S.E."/>
            <person name="Andersen M.R."/>
        </authorList>
    </citation>
    <scope>NUCLEOTIDE SEQUENCE [LARGE SCALE GENOMIC DNA]</scope>
    <source>
        <strain evidence="2">IBT 14317</strain>
    </source>
</reference>
<sequence length="361" mass="39125">MPSVSSVLIRRGTELISARLRYRDQPQIHGWLGLSAVIVTALAFGLAIFWIDYTCAHVIATLAAVEDSNPNTYVRIDSADSNGSFDPNDGEFAAASTTKPITSGLRSTIKHLRARGGIWSCFRGFRMYLAFAGFDMGVGFLVPAIIPIPIDSLVGSFFGEFVASMLLATWQMAWVHLVIAEKSPRSYYRRMLGLRNWPRIAPAAALYNFLMCVTFSLPTAAARLAGWTVMSAVANPGYKGLLGFLVISILPAIFFLLVSVPARGIFIRVAASMLPEEDDPIVPFDRLFGGKATPEIMGGSGKLGLIDAWTTFEWAARTRYVKVILKALAIEVALGVVGILLVMSQLTLVIPTSQGSSSPQT</sequence>
<dbReference type="Proteomes" id="UP000326877">
    <property type="component" value="Unassembled WGS sequence"/>
</dbReference>
<keyword evidence="1" id="KW-0472">Membrane</keyword>
<organism evidence="2">
    <name type="scientific">Petromyces alliaceus</name>
    <name type="common">Aspergillus alliaceus</name>
    <dbReference type="NCBI Taxonomy" id="209559"/>
    <lineage>
        <taxon>Eukaryota</taxon>
        <taxon>Fungi</taxon>
        <taxon>Dikarya</taxon>
        <taxon>Ascomycota</taxon>
        <taxon>Pezizomycotina</taxon>
        <taxon>Eurotiomycetes</taxon>
        <taxon>Eurotiomycetidae</taxon>
        <taxon>Eurotiales</taxon>
        <taxon>Aspergillaceae</taxon>
        <taxon>Aspergillus</taxon>
        <taxon>Aspergillus subgen. Circumdati</taxon>
    </lineage>
</organism>
<evidence type="ECO:0000256" key="1">
    <source>
        <dbReference type="SAM" id="Phobius"/>
    </source>
</evidence>
<dbReference type="OrthoDB" id="2896006at2759"/>
<proteinExistence type="predicted"/>
<feature type="transmembrane region" description="Helical" evidence="1">
    <location>
        <begin position="156"/>
        <end position="179"/>
    </location>
</feature>
<keyword evidence="1" id="KW-1133">Transmembrane helix</keyword>
<dbReference type="EMBL" id="ML735243">
    <property type="protein sequence ID" value="KAE8391665.1"/>
    <property type="molecule type" value="Genomic_DNA"/>
</dbReference>
<feature type="transmembrane region" description="Helical" evidence="1">
    <location>
        <begin position="128"/>
        <end position="150"/>
    </location>
</feature>
<dbReference type="AlphaFoldDB" id="A0A5N7CC09"/>
<feature type="transmembrane region" description="Helical" evidence="1">
    <location>
        <begin position="241"/>
        <end position="260"/>
    </location>
</feature>
<accession>A0A5N7CC09</accession>
<protein>
    <submittedName>
        <fullName evidence="2">Uncharacterized protein</fullName>
    </submittedName>
</protein>
<gene>
    <name evidence="2" type="ORF">BDV23DRAFT_193049</name>
</gene>
<feature type="transmembrane region" description="Helical" evidence="1">
    <location>
        <begin position="28"/>
        <end position="51"/>
    </location>
</feature>
<evidence type="ECO:0000313" key="2">
    <source>
        <dbReference type="EMBL" id="KAE8391665.1"/>
    </source>
</evidence>
<name>A0A5N7CC09_PETAA</name>
<feature type="transmembrane region" description="Helical" evidence="1">
    <location>
        <begin position="200"/>
        <end position="221"/>
    </location>
</feature>